<dbReference type="GeneTree" id="ENSGT00390000003652"/>
<evidence type="ECO:0000259" key="7">
    <source>
        <dbReference type="Pfam" id="PF05028"/>
    </source>
</evidence>
<gene>
    <name evidence="9" type="primary">parg</name>
</gene>
<dbReference type="Ensembl" id="ENSXETT00000090793">
    <property type="protein sequence ID" value="ENSXETP00000074005"/>
    <property type="gene ID" value="ENSXETG00000032778"/>
</dbReference>
<evidence type="ECO:0000256" key="1">
    <source>
        <dbReference type="ARBA" id="ARBA00009545"/>
    </source>
</evidence>
<dbReference type="EC" id="3.2.1.143" evidence="2"/>
<organism evidence="9">
    <name type="scientific">Xenopus tropicalis</name>
    <name type="common">Western clawed frog</name>
    <name type="synonym">Silurana tropicalis</name>
    <dbReference type="NCBI Taxonomy" id="8364"/>
    <lineage>
        <taxon>Eukaryota</taxon>
        <taxon>Metazoa</taxon>
        <taxon>Chordata</taxon>
        <taxon>Craniata</taxon>
        <taxon>Vertebrata</taxon>
        <taxon>Euteleostomi</taxon>
        <taxon>Amphibia</taxon>
        <taxon>Batrachia</taxon>
        <taxon>Anura</taxon>
        <taxon>Pipoidea</taxon>
        <taxon>Pipidae</taxon>
        <taxon>Xenopodinae</taxon>
        <taxon>Xenopus</taxon>
        <taxon>Silurana</taxon>
    </lineage>
</organism>
<feature type="active site" evidence="4">
    <location>
        <position position="851"/>
    </location>
</feature>
<dbReference type="PANTHER" id="PTHR12837:SF15">
    <property type="entry name" value="POLY(ADP-RIBOSE) GLYCOHYDROLASE"/>
    <property type="match status" value="1"/>
</dbReference>
<reference evidence="9" key="2">
    <citation type="submission" date="2020-05" db="UniProtKB">
        <authorList>
            <consortium name="Ensembl"/>
        </authorList>
    </citation>
    <scope>IDENTIFICATION</scope>
</reference>
<dbReference type="InterPro" id="IPR048362">
    <property type="entry name" value="PARG_helical"/>
</dbReference>
<dbReference type="GO" id="GO:0006282">
    <property type="term" value="P:regulation of DNA repair"/>
    <property type="evidence" value="ECO:0007669"/>
    <property type="project" value="InterPro"/>
</dbReference>
<keyword evidence="3" id="KW-0378">Hydrolase</keyword>
<dbReference type="InParanoid" id="A0A6I8R0C5"/>
<evidence type="ECO:0000256" key="4">
    <source>
        <dbReference type="PIRSR" id="PIRSR607724-1"/>
    </source>
</evidence>
<dbReference type="FunCoup" id="A0A6I8R0C5">
    <property type="interactions" value="4212"/>
</dbReference>
<dbReference type="Bgee" id="ENSXETG00000032778">
    <property type="expression patterns" value="Expressed in ovary and 13 other cell types or tissues"/>
</dbReference>
<feature type="active site" evidence="4">
    <location>
        <position position="869"/>
    </location>
</feature>
<feature type="active site" evidence="4">
    <location>
        <position position="870"/>
    </location>
</feature>
<name>A0A6I8R0C5_XENTR</name>
<dbReference type="GO" id="GO:0005975">
    <property type="term" value="P:carbohydrate metabolic process"/>
    <property type="evidence" value="ECO:0007669"/>
    <property type="project" value="InterPro"/>
</dbReference>
<protein>
    <recommendedName>
        <fullName evidence="2">poly(ADP-ribose) glycohydrolase</fullName>
        <ecNumber evidence="2">3.2.1.143</ecNumber>
    </recommendedName>
</protein>
<feature type="domain" description="PARG catalytic Macro" evidence="7">
    <location>
        <begin position="820"/>
        <end position="1022"/>
    </location>
</feature>
<evidence type="ECO:0000256" key="2">
    <source>
        <dbReference type="ARBA" id="ARBA00012255"/>
    </source>
</evidence>
<evidence type="ECO:0000259" key="8">
    <source>
        <dbReference type="Pfam" id="PF20811"/>
    </source>
</evidence>
<dbReference type="GO" id="GO:0004649">
    <property type="term" value="F:poly(ADP-ribose) glycohydrolase activity"/>
    <property type="evidence" value="ECO:0007669"/>
    <property type="project" value="UniProtKB-EC"/>
</dbReference>
<evidence type="ECO:0000313" key="9">
    <source>
        <dbReference type="Ensembl" id="ENSXETP00000074005"/>
    </source>
</evidence>
<accession>A0A6I8R0C5</accession>
<evidence type="ECO:0000256" key="3">
    <source>
        <dbReference type="ARBA" id="ARBA00022801"/>
    </source>
</evidence>
<dbReference type="InterPro" id="IPR007724">
    <property type="entry name" value="Poly_GlycHdrlase"/>
</dbReference>
<dbReference type="InterPro" id="IPR046372">
    <property type="entry name" value="PARG_cat_C"/>
</dbReference>
<dbReference type="AlphaFoldDB" id="A0A6I8R0C5"/>
<evidence type="ECO:0000256" key="6">
    <source>
        <dbReference type="SAM" id="MobiDB-lite"/>
    </source>
</evidence>
<feature type="domain" description="PARG helical" evidence="8">
    <location>
        <begin position="719"/>
        <end position="813"/>
    </location>
</feature>
<reference evidence="9" key="1">
    <citation type="journal article" date="2010" name="Science">
        <title>The genome of the Western clawed frog Xenopus tropicalis.</title>
        <authorList>
            <person name="Hellsten U."/>
            <person name="Harland R.M."/>
            <person name="Gilchrist M.J."/>
            <person name="Hendrix D."/>
            <person name="Jurka J."/>
            <person name="Kapitonov V."/>
            <person name="Ovcharenko I."/>
            <person name="Putnam N.H."/>
            <person name="Shu S."/>
            <person name="Taher L."/>
            <person name="Blitz I.L."/>
            <person name="Blumberg B."/>
            <person name="Dichmann D.S."/>
            <person name="Dubchak I."/>
            <person name="Amaya E."/>
            <person name="Detter J.C."/>
            <person name="Fletcher R."/>
            <person name="Gerhard D.S."/>
            <person name="Goodstein D."/>
            <person name="Graves T."/>
            <person name="Grigoriev I.V."/>
            <person name="Grimwood J."/>
            <person name="Kawashima T."/>
            <person name="Lindquist E."/>
            <person name="Lucas S.M."/>
            <person name="Mead P.E."/>
            <person name="Mitros T."/>
            <person name="Ogino H."/>
            <person name="Ohta Y."/>
            <person name="Poliakov A.V."/>
            <person name="Pollet N."/>
            <person name="Robert J."/>
            <person name="Salamov A."/>
            <person name="Sater A.K."/>
            <person name="Schmutz J."/>
            <person name="Terry A."/>
            <person name="Vize P.D."/>
            <person name="Warren W.C."/>
            <person name="Wells D."/>
            <person name="Wills A."/>
            <person name="Wilson R.K."/>
            <person name="Zimmerman L.B."/>
            <person name="Zorn A.M."/>
            <person name="Grainger R."/>
            <person name="Grammer T."/>
            <person name="Khokha M.K."/>
            <person name="Richardson P.M."/>
            <person name="Rokhsar D.S."/>
        </authorList>
    </citation>
    <scope>NUCLEOTIDE SEQUENCE [LARGE SCALE GENOMIC DNA]</scope>
    <source>
        <strain evidence="9">Nigerian</strain>
    </source>
</reference>
<feature type="region of interest" description="Disordered" evidence="6">
    <location>
        <begin position="467"/>
        <end position="497"/>
    </location>
</feature>
<comment type="similarity">
    <text evidence="1">Belongs to the poly(ADP-ribose) glycohydrolase family.</text>
</comment>
<evidence type="ECO:0000256" key="5">
    <source>
        <dbReference type="PIRSR" id="PIRSR607724-2"/>
    </source>
</evidence>
<feature type="binding site" evidence="5">
    <location>
        <position position="909"/>
    </location>
    <ligand>
        <name>substrate</name>
    </ligand>
</feature>
<dbReference type="PANTHER" id="PTHR12837">
    <property type="entry name" value="POLY ADP-RIBOSE GLYCOHYDROLASE"/>
    <property type="match status" value="1"/>
</dbReference>
<sequence length="1076" mass="122250">MTGGKELGAAVALYERLQKLSCPCLEGVYLTDPQSIHELLCTPSSHRLDVLQWLCSRIYPPVQEQLSSLKESQTDIKVKEIAKLCFDLMLCHFDDLDLIKGHASPLKQISFIEQLLDVIQFPDIISNNVTLESLSHSTEKNIVTCIRENEEFLKELFSSPHFYATLSPECNPWPADFKPILTAEESLQKRAPQTSMGKNMSNSVEALQEISLSLEALKEECVDLCSSVADGDKVIQTLRLALTDFHQLTVAFNQVYVNEFQEHCGHPTPQMSPAGPFFQSVHQSLSTCCKELESIAQFTETSEKIVNVVNERYQSKEKWSGSSISTLCIHIRKATHTAAKMSSEGTDCDRKENCSPLPKSWTNEQVDPPSNKQQLALICKEESTEDQMFNNSKDIDNKSYSLLEDNNLRKNTEATVDASLNDGPTNNEVLDCVPESPLSDAGCEFSGASLQDTEEYQCMGINMLGESESESSMEIDKKNSQGSEDDDQVLGTETEQDKRLKPENTHCFENKVIEESFVSDEKKSGCYSGEGIDNHDLNAGAVTSGSSEWKTKHIVKKRLAKITDHFLAVTPIADKKRKDVQREYENSCLRSIDPNSTWLGTPLEEMKRMPVCGTPQPPLRASSNHTVTVRTGKLYENRVSEPYPPSYKDSWDSRHVKMPCSDNNLYLVVDQNDEKEAVSRWNLINTSLRSKIRTPQELKEAILKYNMLYSKKWDFTALIDLCEKPIPLLKQKMNHSITMSQMQIASLLANAFFCTFPRRNARMKSEYSTYPDINFNRLFEGKSPMKAEKLKTLFCYFRRVTEKKPTGLVTFMRQHLDCFPDWERSSKKLTRMHITCEGTIEGNGHGMLQVDFANRFVGGGVTGGGLVQEEIRFLINPELIVSRLFTEVLDSNECLIITGAEQYSEYTGYSETYKWARVHEDESPRDEWQRRTTEIVAIDAFQFRRPIDQFIPEKIERELNKAFCGFYRADVNPKNLSAVATGNWGCGAFGGDPRLKALIQFLAAAEAGRDLVYFTFGDRELMKDIYLMYSFLTEKNKTVGDIYSLLIEYYNKVCRNCSTPRPDEKLYRFIYNNLKS</sequence>
<proteinExistence type="inferred from homology"/>
<feature type="binding site" evidence="5">
    <location>
        <position position="868"/>
    </location>
    <ligand>
        <name>substrate</name>
    </ligand>
</feature>
<feature type="binding site" evidence="5">
    <location>
        <position position="854"/>
    </location>
    <ligand>
        <name>substrate</name>
    </ligand>
</feature>
<dbReference type="Pfam" id="PF20811">
    <property type="entry name" value="PARG_cat_N"/>
    <property type="match status" value="1"/>
</dbReference>
<dbReference type="Pfam" id="PF05028">
    <property type="entry name" value="PARG_cat_C"/>
    <property type="match status" value="1"/>
</dbReference>